<dbReference type="EMBL" id="FPJE01000002">
    <property type="protein sequence ID" value="SFW20797.1"/>
    <property type="molecule type" value="Genomic_DNA"/>
</dbReference>
<protein>
    <submittedName>
        <fullName evidence="1">Uncharacterized protein</fullName>
    </submittedName>
</protein>
<accession>A0A1K1MCF6</accession>
<keyword evidence="2" id="KW-1185">Reference proteome</keyword>
<dbReference type="OrthoDB" id="673785at2"/>
<reference evidence="1 2" key="1">
    <citation type="submission" date="2016-11" db="EMBL/GenBank/DDBJ databases">
        <authorList>
            <person name="Jaros S."/>
            <person name="Januszkiewicz K."/>
            <person name="Wedrychowicz H."/>
        </authorList>
    </citation>
    <scope>NUCLEOTIDE SEQUENCE [LARGE SCALE GENOMIC DNA]</scope>
    <source>
        <strain evidence="1 2">CGMCC 1.12145</strain>
    </source>
</reference>
<proteinExistence type="predicted"/>
<sequence length="349" mass="40197">MRYIIYCLLTVVAVIGGLFVISKRDTPENYDFSRTFTDSPLVVKNRKILKLRNEFHYIAGLTEKNIFLGDQGYSGKLFTTGYNLNDGLYKDLNVPDSIRIAWKAVKIFVNYPDVFLIEGISPTILQGTFPGPGPYNIYHPEKPFHHPIPIPKNIIIARTHDIEKKSYMLAKIILDSLPILETKYILEQQNGIIFSSDGMLSYDPVTEKTLYVNFYNNRFTCLDTSLNLIYQGNTIAPIGHAQLKMDTIHSENKMVLSAPALFVNKQNSVYNGRLYIRSVIMAKNEDKRAFKRHAVIDVYELANTNSKYLYSFYLPAYENKKLREFKVFNNHIISLQGEYLVIDQFKLKS</sequence>
<gene>
    <name evidence="1" type="ORF">SAMN02927921_00560</name>
</gene>
<evidence type="ECO:0000313" key="2">
    <source>
        <dbReference type="Proteomes" id="UP000182248"/>
    </source>
</evidence>
<evidence type="ECO:0000313" key="1">
    <source>
        <dbReference type="EMBL" id="SFW20797.1"/>
    </source>
</evidence>
<dbReference type="RefSeq" id="WP_072315844.1">
    <property type="nucleotide sequence ID" value="NZ_FPJE01000002.1"/>
</dbReference>
<dbReference type="Proteomes" id="UP000182248">
    <property type="component" value="Unassembled WGS sequence"/>
</dbReference>
<organism evidence="1 2">
    <name type="scientific">Sinomicrobium oceani</name>
    <dbReference type="NCBI Taxonomy" id="1150368"/>
    <lineage>
        <taxon>Bacteria</taxon>
        <taxon>Pseudomonadati</taxon>
        <taxon>Bacteroidota</taxon>
        <taxon>Flavobacteriia</taxon>
        <taxon>Flavobacteriales</taxon>
        <taxon>Flavobacteriaceae</taxon>
        <taxon>Sinomicrobium</taxon>
    </lineage>
</organism>
<dbReference type="STRING" id="1150368.SAMN02927921_00560"/>
<dbReference type="AlphaFoldDB" id="A0A1K1MCF6"/>
<name>A0A1K1MCF6_9FLAO</name>